<dbReference type="KEGG" id="arac:E0W69_005940"/>
<keyword evidence="1" id="KW-0472">Membrane</keyword>
<evidence type="ECO:0000313" key="2">
    <source>
        <dbReference type="EMBL" id="QES88227.1"/>
    </source>
</evidence>
<feature type="transmembrane region" description="Helical" evidence="1">
    <location>
        <begin position="7"/>
        <end position="26"/>
    </location>
</feature>
<dbReference type="RefSeq" id="WP_131329114.1">
    <property type="nucleotide sequence ID" value="NZ_CP044016.1"/>
</dbReference>
<sequence>MKHSQTIGFVLSLLIIGICFLPWSFYTTLHFSATGLNAQQLGYGKPGLLNIFFSLVAALFFIIPNVTIKRINLFIAALNIAWAIRNYVLLNTCSGGDCPKLQYGMYLLILVSAGILLMSMLPTYRTKFGEE</sequence>
<dbReference type="Proteomes" id="UP000292424">
    <property type="component" value="Chromosome"/>
</dbReference>
<evidence type="ECO:0000256" key="1">
    <source>
        <dbReference type="SAM" id="Phobius"/>
    </source>
</evidence>
<dbReference type="EMBL" id="CP044016">
    <property type="protein sequence ID" value="QES88227.1"/>
    <property type="molecule type" value="Genomic_DNA"/>
</dbReference>
<feature type="transmembrane region" description="Helical" evidence="1">
    <location>
        <begin position="46"/>
        <end position="64"/>
    </location>
</feature>
<evidence type="ECO:0008006" key="4">
    <source>
        <dbReference type="Google" id="ProtNLM"/>
    </source>
</evidence>
<keyword evidence="1" id="KW-1133">Transmembrane helix</keyword>
<evidence type="ECO:0000313" key="3">
    <source>
        <dbReference type="Proteomes" id="UP000292424"/>
    </source>
</evidence>
<keyword evidence="1" id="KW-0812">Transmembrane</keyword>
<accession>A0A5P2FZ61</accession>
<dbReference type="AlphaFoldDB" id="A0A5P2FZ61"/>
<gene>
    <name evidence="2" type="ORF">E0W69_005940</name>
</gene>
<protein>
    <recommendedName>
        <fullName evidence="4">DUF4293 family protein</fullName>
    </recommendedName>
</protein>
<proteinExistence type="predicted"/>
<feature type="transmembrane region" description="Helical" evidence="1">
    <location>
        <begin position="71"/>
        <end position="89"/>
    </location>
</feature>
<organism evidence="2 3">
    <name type="scientific">Rhizosphaericola mali</name>
    <dbReference type="NCBI Taxonomy" id="2545455"/>
    <lineage>
        <taxon>Bacteria</taxon>
        <taxon>Pseudomonadati</taxon>
        <taxon>Bacteroidota</taxon>
        <taxon>Chitinophagia</taxon>
        <taxon>Chitinophagales</taxon>
        <taxon>Chitinophagaceae</taxon>
        <taxon>Rhizosphaericola</taxon>
    </lineage>
</organism>
<name>A0A5P2FZ61_9BACT</name>
<dbReference type="OrthoDB" id="678688at2"/>
<feature type="transmembrane region" description="Helical" evidence="1">
    <location>
        <begin position="101"/>
        <end position="121"/>
    </location>
</feature>
<keyword evidence="3" id="KW-1185">Reference proteome</keyword>
<reference evidence="2 3" key="1">
    <citation type="submission" date="2019-09" db="EMBL/GenBank/DDBJ databases">
        <title>Complete genome sequence of Arachidicoccus sp. B3-10 isolated from apple orchard soil.</title>
        <authorList>
            <person name="Kim H.S."/>
            <person name="Han K.-I."/>
            <person name="Suh M.K."/>
            <person name="Lee K.C."/>
            <person name="Eom M.K."/>
            <person name="Kim J.-S."/>
            <person name="Kang S.W."/>
            <person name="Sin Y."/>
            <person name="Lee J.-S."/>
        </authorList>
    </citation>
    <scope>NUCLEOTIDE SEQUENCE [LARGE SCALE GENOMIC DNA]</scope>
    <source>
        <strain evidence="2 3">B3-10</strain>
    </source>
</reference>